<dbReference type="EMBL" id="CH954177">
    <property type="protein sequence ID" value="EDV57971.2"/>
    <property type="molecule type" value="Genomic_DNA"/>
</dbReference>
<dbReference type="GO" id="GO:0046872">
    <property type="term" value="F:metal ion binding"/>
    <property type="evidence" value="ECO:0007669"/>
    <property type="project" value="UniProtKB-KW"/>
</dbReference>
<keyword evidence="4 13" id="KW-0378">Hydrolase</keyword>
<dbReference type="PRINTS" id="PR00722">
    <property type="entry name" value="CHYMOTRYPSIN"/>
</dbReference>
<keyword evidence="1" id="KW-0645">Protease</keyword>
<keyword evidence="6" id="KW-0106">Calcium</keyword>
<evidence type="ECO:0000256" key="10">
    <source>
        <dbReference type="ARBA" id="ARBA00024195"/>
    </source>
</evidence>
<proteinExistence type="inferred from homology"/>
<dbReference type="InterPro" id="IPR009003">
    <property type="entry name" value="Peptidase_S1_PA"/>
</dbReference>
<feature type="chain" id="PRO_5006455140" description="Peptidase S1 domain-containing protein" evidence="11">
    <location>
        <begin position="22"/>
        <end position="289"/>
    </location>
</feature>
<evidence type="ECO:0000256" key="8">
    <source>
        <dbReference type="ARBA" id="ARBA00023157"/>
    </source>
</evidence>
<dbReference type="eggNOG" id="KOG3627">
    <property type="taxonomic scope" value="Eukaryota"/>
</dbReference>
<reference evidence="13 14" key="1">
    <citation type="journal article" date="2007" name="Nature">
        <title>Evolution of genes and genomes on the Drosophila phylogeny.</title>
        <authorList>
            <consortium name="Drosophila 12 Genomes Consortium"/>
            <person name="Clark A.G."/>
            <person name="Eisen M.B."/>
            <person name="Smith D.R."/>
            <person name="Bergman C.M."/>
            <person name="Oliver B."/>
            <person name="Markow T.A."/>
            <person name="Kaufman T.C."/>
            <person name="Kellis M."/>
            <person name="Gelbart W."/>
            <person name="Iyer V.N."/>
            <person name="Pollard D.A."/>
            <person name="Sackton T.B."/>
            <person name="Larracuente A.M."/>
            <person name="Singh N.D."/>
            <person name="Abad J.P."/>
            <person name="Abt D.N."/>
            <person name="Adryan B."/>
            <person name="Aguade M."/>
            <person name="Akashi H."/>
            <person name="Anderson W.W."/>
            <person name="Aquadro C.F."/>
            <person name="Ardell D.H."/>
            <person name="Arguello R."/>
            <person name="Artieri C.G."/>
            <person name="Barbash D.A."/>
            <person name="Barker D."/>
            <person name="Barsanti P."/>
            <person name="Batterham P."/>
            <person name="Batzoglou S."/>
            <person name="Begun D."/>
            <person name="Bhutkar A."/>
            <person name="Blanco E."/>
            <person name="Bosak S.A."/>
            <person name="Bradley R.K."/>
            <person name="Brand A.D."/>
            <person name="Brent M.R."/>
            <person name="Brooks A.N."/>
            <person name="Brown R.H."/>
            <person name="Butlin R.K."/>
            <person name="Caggese C."/>
            <person name="Calvi B.R."/>
            <person name="Bernardo de Carvalho A."/>
            <person name="Caspi A."/>
            <person name="Castrezana S."/>
            <person name="Celniker S.E."/>
            <person name="Chang J.L."/>
            <person name="Chapple C."/>
            <person name="Chatterji S."/>
            <person name="Chinwalla A."/>
            <person name="Civetta A."/>
            <person name="Clifton S.W."/>
            <person name="Comeron J.M."/>
            <person name="Costello J.C."/>
            <person name="Coyne J.A."/>
            <person name="Daub J."/>
            <person name="David R.G."/>
            <person name="Delcher A.L."/>
            <person name="Delehaunty K."/>
            <person name="Do C.B."/>
            <person name="Ebling H."/>
            <person name="Edwards K."/>
            <person name="Eickbush T."/>
            <person name="Evans J.D."/>
            <person name="Filipski A."/>
            <person name="Findeiss S."/>
            <person name="Freyhult E."/>
            <person name="Fulton L."/>
            <person name="Fulton R."/>
            <person name="Garcia A.C."/>
            <person name="Gardiner A."/>
            <person name="Garfield D.A."/>
            <person name="Garvin B.E."/>
            <person name="Gibson G."/>
            <person name="Gilbert D."/>
            <person name="Gnerre S."/>
            <person name="Godfrey J."/>
            <person name="Good R."/>
            <person name="Gotea V."/>
            <person name="Gravely B."/>
            <person name="Greenberg A.J."/>
            <person name="Griffiths-Jones S."/>
            <person name="Gross S."/>
            <person name="Guigo R."/>
            <person name="Gustafson E.A."/>
            <person name="Haerty W."/>
            <person name="Hahn M.W."/>
            <person name="Halligan D.L."/>
            <person name="Halpern A.L."/>
            <person name="Halter G.M."/>
            <person name="Han M.V."/>
            <person name="Heger A."/>
            <person name="Hillier L."/>
            <person name="Hinrichs A.S."/>
            <person name="Holmes I."/>
            <person name="Hoskins R.A."/>
            <person name="Hubisz M.J."/>
            <person name="Hultmark D."/>
            <person name="Huntley M.A."/>
            <person name="Jaffe D.B."/>
            <person name="Jagadeeshan S."/>
            <person name="Jeck W.R."/>
            <person name="Johnson J."/>
            <person name="Jones C.D."/>
            <person name="Jordan W.C."/>
            <person name="Karpen G.H."/>
            <person name="Kataoka E."/>
            <person name="Keightley P.D."/>
            <person name="Kheradpour P."/>
            <person name="Kirkness E.F."/>
            <person name="Koerich L.B."/>
            <person name="Kristiansen K."/>
            <person name="Kudrna D."/>
            <person name="Kulathinal R.J."/>
            <person name="Kumar S."/>
            <person name="Kwok R."/>
            <person name="Lander E."/>
            <person name="Langley C.H."/>
            <person name="Lapoint R."/>
            <person name="Lazzaro B.P."/>
            <person name="Lee S.J."/>
            <person name="Levesque L."/>
            <person name="Li R."/>
            <person name="Lin C.F."/>
            <person name="Lin M.F."/>
            <person name="Lindblad-Toh K."/>
            <person name="Llopart A."/>
            <person name="Long M."/>
            <person name="Low L."/>
            <person name="Lozovsky E."/>
            <person name="Lu J."/>
            <person name="Luo M."/>
            <person name="Machado C.A."/>
            <person name="Makalowski W."/>
            <person name="Marzo M."/>
            <person name="Matsuda M."/>
            <person name="Matzkin L."/>
            <person name="McAllister B."/>
            <person name="McBride C.S."/>
            <person name="McKernan B."/>
            <person name="McKernan K."/>
            <person name="Mendez-Lago M."/>
            <person name="Minx P."/>
            <person name="Mollenhauer M.U."/>
            <person name="Montooth K."/>
            <person name="Mount S.M."/>
            <person name="Mu X."/>
            <person name="Myers E."/>
            <person name="Negre B."/>
            <person name="Newfeld S."/>
            <person name="Nielsen R."/>
            <person name="Noor M.A."/>
            <person name="O'Grady P."/>
            <person name="Pachter L."/>
            <person name="Papaceit M."/>
            <person name="Parisi M.J."/>
            <person name="Parisi M."/>
            <person name="Parts L."/>
            <person name="Pedersen J.S."/>
            <person name="Pesole G."/>
            <person name="Phillippy A.M."/>
            <person name="Ponting C.P."/>
            <person name="Pop M."/>
            <person name="Porcelli D."/>
            <person name="Powell J.R."/>
            <person name="Prohaska S."/>
            <person name="Pruitt K."/>
            <person name="Puig M."/>
            <person name="Quesneville H."/>
            <person name="Ram K.R."/>
            <person name="Rand D."/>
            <person name="Rasmussen M.D."/>
            <person name="Reed L.K."/>
            <person name="Reenan R."/>
            <person name="Reily A."/>
            <person name="Remington K.A."/>
            <person name="Rieger T.T."/>
            <person name="Ritchie M.G."/>
            <person name="Robin C."/>
            <person name="Rogers Y.H."/>
            <person name="Rohde C."/>
            <person name="Rozas J."/>
            <person name="Rubenfield M.J."/>
            <person name="Ruiz A."/>
            <person name="Russo S."/>
            <person name="Salzberg S.L."/>
            <person name="Sanchez-Gracia A."/>
            <person name="Saranga D.J."/>
            <person name="Sato H."/>
            <person name="Schaeffer S.W."/>
            <person name="Schatz M.C."/>
            <person name="Schlenke T."/>
            <person name="Schwartz R."/>
            <person name="Segarra C."/>
            <person name="Singh R.S."/>
            <person name="Sirot L."/>
            <person name="Sirota M."/>
            <person name="Sisneros N.B."/>
            <person name="Smith C.D."/>
            <person name="Smith T.F."/>
            <person name="Spieth J."/>
            <person name="Stage D.E."/>
            <person name="Stark A."/>
            <person name="Stephan W."/>
            <person name="Strausberg R.L."/>
            <person name="Strempel S."/>
            <person name="Sturgill D."/>
            <person name="Sutton G."/>
            <person name="Sutton G.G."/>
            <person name="Tao W."/>
            <person name="Teichmann S."/>
            <person name="Tobari Y.N."/>
            <person name="Tomimura Y."/>
            <person name="Tsolas J.M."/>
            <person name="Valente V.L."/>
            <person name="Venter E."/>
            <person name="Venter J.C."/>
            <person name="Vicario S."/>
            <person name="Vieira F.G."/>
            <person name="Vilella A.J."/>
            <person name="Villasante A."/>
            <person name="Walenz B."/>
            <person name="Wang J."/>
            <person name="Wasserman M."/>
            <person name="Watts T."/>
            <person name="Wilson D."/>
            <person name="Wilson R.K."/>
            <person name="Wing R.A."/>
            <person name="Wolfner M.F."/>
            <person name="Wong A."/>
            <person name="Wong G.K."/>
            <person name="Wu C.I."/>
            <person name="Wu G."/>
            <person name="Yamamoto D."/>
            <person name="Yang H.P."/>
            <person name="Yang S.P."/>
            <person name="Yorke J.A."/>
            <person name="Yoshida K."/>
            <person name="Zdobnov E."/>
            <person name="Zhang P."/>
            <person name="Zhang Y."/>
            <person name="Zimin A.V."/>
            <person name="Baldwin J."/>
            <person name="Abdouelleil A."/>
            <person name="Abdulkadir J."/>
            <person name="Abebe A."/>
            <person name="Abera B."/>
            <person name="Abreu J."/>
            <person name="Acer S.C."/>
            <person name="Aftuck L."/>
            <person name="Alexander A."/>
            <person name="An P."/>
            <person name="Anderson E."/>
            <person name="Anderson S."/>
            <person name="Arachi H."/>
            <person name="Azer M."/>
            <person name="Bachantsang P."/>
            <person name="Barry A."/>
            <person name="Bayul T."/>
            <person name="Berlin A."/>
            <person name="Bessette D."/>
            <person name="Bloom T."/>
            <person name="Blye J."/>
            <person name="Boguslavskiy L."/>
            <person name="Bonnet C."/>
            <person name="Boukhgalter B."/>
            <person name="Bourzgui I."/>
            <person name="Brown A."/>
            <person name="Cahill P."/>
            <person name="Channer S."/>
            <person name="Cheshatsang Y."/>
            <person name="Chuda L."/>
            <person name="Citroen M."/>
            <person name="Collymore A."/>
            <person name="Cooke P."/>
            <person name="Costello M."/>
            <person name="D'Aco K."/>
            <person name="Daza R."/>
            <person name="De Haan G."/>
            <person name="DeGray S."/>
            <person name="DeMaso C."/>
            <person name="Dhargay N."/>
            <person name="Dooley K."/>
            <person name="Dooley E."/>
            <person name="Doricent M."/>
            <person name="Dorje P."/>
            <person name="Dorjee K."/>
            <person name="Dupes A."/>
            <person name="Elong R."/>
            <person name="Falk J."/>
            <person name="Farina A."/>
            <person name="Faro S."/>
            <person name="Ferguson D."/>
            <person name="Fisher S."/>
            <person name="Foley C.D."/>
            <person name="Franke A."/>
            <person name="Friedrich D."/>
            <person name="Gadbois L."/>
            <person name="Gearin G."/>
            <person name="Gearin C.R."/>
            <person name="Giannoukos G."/>
            <person name="Goode T."/>
            <person name="Graham J."/>
            <person name="Grandbois E."/>
            <person name="Grewal S."/>
            <person name="Gyaltsen K."/>
            <person name="Hafez N."/>
            <person name="Hagos B."/>
            <person name="Hall J."/>
            <person name="Henson C."/>
            <person name="Hollinger A."/>
            <person name="Honan T."/>
            <person name="Huard M.D."/>
            <person name="Hughes L."/>
            <person name="Hurhula B."/>
            <person name="Husby M.E."/>
            <person name="Kamat A."/>
            <person name="Kanga B."/>
            <person name="Kashin S."/>
            <person name="Khazanovich D."/>
            <person name="Kisner P."/>
            <person name="Lance K."/>
            <person name="Lara M."/>
            <person name="Lee W."/>
            <person name="Lennon N."/>
            <person name="Letendre F."/>
            <person name="LeVine R."/>
            <person name="Lipovsky A."/>
            <person name="Liu X."/>
            <person name="Liu J."/>
            <person name="Liu S."/>
            <person name="Lokyitsang T."/>
            <person name="Lokyitsang Y."/>
            <person name="Lubonja R."/>
            <person name="Lui A."/>
            <person name="MacDonald P."/>
            <person name="Magnisalis V."/>
            <person name="Maru K."/>
            <person name="Matthews C."/>
            <person name="McCusker W."/>
            <person name="McDonough S."/>
            <person name="Mehta T."/>
            <person name="Meldrim J."/>
            <person name="Meneus L."/>
            <person name="Mihai O."/>
            <person name="Mihalev A."/>
            <person name="Mihova T."/>
            <person name="Mittelman R."/>
            <person name="Mlenga V."/>
            <person name="Montmayeur A."/>
            <person name="Mulrain L."/>
            <person name="Navidi A."/>
            <person name="Naylor J."/>
            <person name="Negash T."/>
            <person name="Nguyen T."/>
            <person name="Nguyen N."/>
            <person name="Nicol R."/>
            <person name="Norbu C."/>
            <person name="Norbu N."/>
            <person name="Novod N."/>
            <person name="O'Neill B."/>
            <person name="Osman S."/>
            <person name="Markiewicz E."/>
            <person name="Oyono O.L."/>
            <person name="Patti C."/>
            <person name="Phunkhang P."/>
            <person name="Pierre F."/>
            <person name="Priest M."/>
            <person name="Raghuraman S."/>
            <person name="Rege F."/>
            <person name="Reyes R."/>
            <person name="Rise C."/>
            <person name="Rogov P."/>
            <person name="Ross K."/>
            <person name="Ryan E."/>
            <person name="Settipalli S."/>
            <person name="Shea T."/>
            <person name="Sherpa N."/>
            <person name="Shi L."/>
            <person name="Shih D."/>
            <person name="Sparrow T."/>
            <person name="Spaulding J."/>
            <person name="Stalker J."/>
            <person name="Stange-Thomann N."/>
            <person name="Stavropoulos S."/>
            <person name="Stone C."/>
            <person name="Strader C."/>
            <person name="Tesfaye S."/>
            <person name="Thomson T."/>
            <person name="Thoulutsang Y."/>
            <person name="Thoulutsang D."/>
            <person name="Topham K."/>
            <person name="Topping I."/>
            <person name="Tsamla T."/>
            <person name="Vassiliev H."/>
            <person name="Vo A."/>
            <person name="Wangchuk T."/>
            <person name="Wangdi T."/>
            <person name="Weiand M."/>
            <person name="Wilkinson J."/>
            <person name="Wilson A."/>
            <person name="Yadav S."/>
            <person name="Young G."/>
            <person name="Yu Q."/>
            <person name="Zembek L."/>
            <person name="Zhong D."/>
            <person name="Zimmer A."/>
            <person name="Zwirko Z."/>
            <person name="Jaffe D.B."/>
            <person name="Alvarez P."/>
            <person name="Brockman W."/>
            <person name="Butler J."/>
            <person name="Chin C."/>
            <person name="Gnerre S."/>
            <person name="Grabherr M."/>
            <person name="Kleber M."/>
            <person name="Mauceli E."/>
            <person name="MacCallum I."/>
        </authorList>
    </citation>
    <scope>NUCLEOTIDE SEQUENCE [LARGE SCALE GENOMIC DNA]</scope>
    <source>
        <strain evidence="13 14">TSC#14021-0224.01</strain>
    </source>
</reference>
<dbReference type="HOGENOM" id="CLU_006842_0_3_1"/>
<evidence type="ECO:0000256" key="2">
    <source>
        <dbReference type="ARBA" id="ARBA00022723"/>
    </source>
</evidence>
<reference evidence="13 14" key="2">
    <citation type="journal article" date="2008" name="Bioinformatics">
        <title>Assembly reconciliation.</title>
        <authorList>
            <person name="Zimin A.V."/>
            <person name="Smith D.R."/>
            <person name="Sutton G."/>
            <person name="Yorke J.A."/>
        </authorList>
    </citation>
    <scope>NUCLEOTIDE SEQUENCE [LARGE SCALE GENOMIC DNA]</scope>
    <source>
        <strain evidence="13 14">TSC#14021-0224.01</strain>
    </source>
</reference>
<dbReference type="PROSITE" id="PS50240">
    <property type="entry name" value="TRYPSIN_DOM"/>
    <property type="match status" value="1"/>
</dbReference>
<keyword evidence="3 11" id="KW-0732">Signal</keyword>
<dbReference type="InterPro" id="IPR018114">
    <property type="entry name" value="TRYPSIN_HIS"/>
</dbReference>
<accession>B3N5L2</accession>
<dbReference type="CDD" id="cd00190">
    <property type="entry name" value="Tryp_SPc"/>
    <property type="match status" value="1"/>
</dbReference>
<keyword evidence="8" id="KW-1015">Disulfide bond</keyword>
<keyword evidence="5" id="KW-0720">Serine protease</keyword>
<dbReference type="SMART" id="SM00020">
    <property type="entry name" value="Tryp_SPc"/>
    <property type="match status" value="1"/>
</dbReference>
<dbReference type="InterPro" id="IPR051487">
    <property type="entry name" value="Ser/Thr_Proteases_Immune/Dev"/>
</dbReference>
<gene>
    <name evidence="13" type="primary">Dere\GG24240</name>
    <name evidence="13" type="synonym">dere_GLEANR_8987</name>
    <name evidence="13" type="synonym">GG24240</name>
    <name evidence="13" type="ORF">Dere_GG24240</name>
</gene>
<name>B3N5L2_DROER</name>
<protein>
    <recommendedName>
        <fullName evidence="12">Peptidase S1 domain-containing protein</fullName>
    </recommendedName>
</protein>
<dbReference type="GO" id="GO:0051604">
    <property type="term" value="P:protein maturation"/>
    <property type="evidence" value="ECO:0007669"/>
    <property type="project" value="UniProtKB-ARBA"/>
</dbReference>
<keyword evidence="2" id="KW-0479">Metal-binding</keyword>
<dbReference type="InterPro" id="IPR043504">
    <property type="entry name" value="Peptidase_S1_PA_chymotrypsin"/>
</dbReference>
<evidence type="ECO:0000256" key="3">
    <source>
        <dbReference type="ARBA" id="ARBA00022729"/>
    </source>
</evidence>
<dbReference type="Pfam" id="PF00089">
    <property type="entry name" value="Trypsin"/>
    <property type="match status" value="1"/>
</dbReference>
<evidence type="ECO:0000256" key="4">
    <source>
        <dbReference type="ARBA" id="ARBA00022801"/>
    </source>
</evidence>
<keyword evidence="14" id="KW-1185">Reference proteome</keyword>
<keyword evidence="7" id="KW-0865">Zymogen</keyword>
<dbReference type="FunFam" id="2.40.10.10:FF:000028">
    <property type="entry name" value="Serine protease easter"/>
    <property type="match status" value="1"/>
</dbReference>
<dbReference type="FunFam" id="2.40.10.10:FF:000078">
    <property type="entry name" value="Serine protease H137"/>
    <property type="match status" value="1"/>
</dbReference>
<feature type="domain" description="Peptidase S1" evidence="12">
    <location>
        <begin position="39"/>
        <end position="276"/>
    </location>
</feature>
<sequence>MEYLAFAIVAMLFVLPLPGSSQFLEPNCGIRSKPNAVRVINGKLAKYNSSPWMVFLKSTDDIFVCGGTLITNRLVLTAAHCLQPNQTLYARLGEYQRSQKRKCVGSYCHVRVHHTVSQAFKPPLFHSKMFWNDIAILRLEKPVIYRDNIRPICILVNPAWKKYIDSIQILTGTGWGITEDGQDSDVLRTLDIRRQPARVCRQYIGANIVRNQFCAGNGNSNMCNGDSGGPLGALVPYNNTMRYVQVGIASFTGPNCKYASVYTDVMSHIGFILKVWRYPANDTSVSVEH</sequence>
<dbReference type="InterPro" id="IPR001314">
    <property type="entry name" value="Peptidase_S1A"/>
</dbReference>
<evidence type="ECO:0000313" key="14">
    <source>
        <dbReference type="Proteomes" id="UP000008711"/>
    </source>
</evidence>
<evidence type="ECO:0000256" key="1">
    <source>
        <dbReference type="ARBA" id="ARBA00022670"/>
    </source>
</evidence>
<dbReference type="PANTHER" id="PTHR24256">
    <property type="entry name" value="TRYPTASE-RELATED"/>
    <property type="match status" value="1"/>
</dbReference>
<comment type="similarity">
    <text evidence="10">Belongs to the peptidase S1 family. CLIP subfamily.</text>
</comment>
<dbReference type="SUPFAM" id="SSF50494">
    <property type="entry name" value="Trypsin-like serine proteases"/>
    <property type="match status" value="1"/>
</dbReference>
<feature type="signal peptide" evidence="11">
    <location>
        <begin position="1"/>
        <end position="21"/>
    </location>
</feature>
<evidence type="ECO:0000256" key="5">
    <source>
        <dbReference type="ARBA" id="ARBA00022825"/>
    </source>
</evidence>
<dbReference type="GO" id="GO:0006508">
    <property type="term" value="P:proteolysis"/>
    <property type="evidence" value="ECO:0007669"/>
    <property type="project" value="UniProtKB-KW"/>
</dbReference>
<evidence type="ECO:0000256" key="9">
    <source>
        <dbReference type="ARBA" id="ARBA00023180"/>
    </source>
</evidence>
<dbReference type="KEGG" id="der:6543193"/>
<evidence type="ECO:0000259" key="12">
    <source>
        <dbReference type="PROSITE" id="PS50240"/>
    </source>
</evidence>
<dbReference type="GO" id="GO:0004252">
    <property type="term" value="F:serine-type endopeptidase activity"/>
    <property type="evidence" value="ECO:0007669"/>
    <property type="project" value="InterPro"/>
</dbReference>
<dbReference type="Gene3D" id="2.40.10.10">
    <property type="entry name" value="Trypsin-like serine proteases"/>
    <property type="match status" value="2"/>
</dbReference>
<dbReference type="AlphaFoldDB" id="B3N5L2"/>
<dbReference type="Proteomes" id="UP000008711">
    <property type="component" value="Unassembled WGS sequence"/>
</dbReference>
<dbReference type="OrthoDB" id="2019384at2759"/>
<organism evidence="13 14">
    <name type="scientific">Drosophila erecta</name>
    <name type="common">Fruit fly</name>
    <dbReference type="NCBI Taxonomy" id="7220"/>
    <lineage>
        <taxon>Eukaryota</taxon>
        <taxon>Metazoa</taxon>
        <taxon>Ecdysozoa</taxon>
        <taxon>Arthropoda</taxon>
        <taxon>Hexapoda</taxon>
        <taxon>Insecta</taxon>
        <taxon>Pterygota</taxon>
        <taxon>Neoptera</taxon>
        <taxon>Endopterygota</taxon>
        <taxon>Diptera</taxon>
        <taxon>Brachycera</taxon>
        <taxon>Muscomorpha</taxon>
        <taxon>Ephydroidea</taxon>
        <taxon>Drosophilidae</taxon>
        <taxon>Drosophila</taxon>
        <taxon>Sophophora</taxon>
    </lineage>
</organism>
<evidence type="ECO:0000256" key="11">
    <source>
        <dbReference type="SAM" id="SignalP"/>
    </source>
</evidence>
<evidence type="ECO:0000313" key="13">
    <source>
        <dbReference type="EMBL" id="EDV57971.2"/>
    </source>
</evidence>
<keyword evidence="9" id="KW-0325">Glycoprotein</keyword>
<evidence type="ECO:0000256" key="7">
    <source>
        <dbReference type="ARBA" id="ARBA00023145"/>
    </source>
</evidence>
<evidence type="ECO:0000256" key="6">
    <source>
        <dbReference type="ARBA" id="ARBA00022837"/>
    </source>
</evidence>
<dbReference type="InterPro" id="IPR001254">
    <property type="entry name" value="Trypsin_dom"/>
</dbReference>
<dbReference type="PROSITE" id="PS00134">
    <property type="entry name" value="TRYPSIN_HIS"/>
    <property type="match status" value="1"/>
</dbReference>